<organism evidence="2 3">
    <name type="scientific">Dreissena polymorpha</name>
    <name type="common">Zebra mussel</name>
    <name type="synonym">Mytilus polymorpha</name>
    <dbReference type="NCBI Taxonomy" id="45954"/>
    <lineage>
        <taxon>Eukaryota</taxon>
        <taxon>Metazoa</taxon>
        <taxon>Spiralia</taxon>
        <taxon>Lophotrochozoa</taxon>
        <taxon>Mollusca</taxon>
        <taxon>Bivalvia</taxon>
        <taxon>Autobranchia</taxon>
        <taxon>Heteroconchia</taxon>
        <taxon>Euheterodonta</taxon>
        <taxon>Imparidentia</taxon>
        <taxon>Neoheterodontei</taxon>
        <taxon>Myida</taxon>
        <taxon>Dreissenoidea</taxon>
        <taxon>Dreissenidae</taxon>
        <taxon>Dreissena</taxon>
    </lineage>
</organism>
<evidence type="ECO:0000313" key="2">
    <source>
        <dbReference type="EMBL" id="KAH3851947.1"/>
    </source>
</evidence>
<protein>
    <submittedName>
        <fullName evidence="2">Uncharacterized protein</fullName>
    </submittedName>
</protein>
<dbReference type="EMBL" id="JAIWYP010000003">
    <property type="protein sequence ID" value="KAH3851947.1"/>
    <property type="molecule type" value="Genomic_DNA"/>
</dbReference>
<dbReference type="AlphaFoldDB" id="A0A9D4L4R4"/>
<proteinExistence type="predicted"/>
<feature type="transmembrane region" description="Helical" evidence="1">
    <location>
        <begin position="99"/>
        <end position="120"/>
    </location>
</feature>
<keyword evidence="3" id="KW-1185">Reference proteome</keyword>
<keyword evidence="1" id="KW-0812">Transmembrane</keyword>
<evidence type="ECO:0000313" key="3">
    <source>
        <dbReference type="Proteomes" id="UP000828390"/>
    </source>
</evidence>
<accession>A0A9D4L4R4</accession>
<evidence type="ECO:0000256" key="1">
    <source>
        <dbReference type="SAM" id="Phobius"/>
    </source>
</evidence>
<keyword evidence="1" id="KW-1133">Transmembrane helix</keyword>
<name>A0A9D4L4R4_DREPO</name>
<dbReference type="Proteomes" id="UP000828390">
    <property type="component" value="Unassembled WGS sequence"/>
</dbReference>
<comment type="caution">
    <text evidence="2">The sequence shown here is derived from an EMBL/GenBank/DDBJ whole genome shotgun (WGS) entry which is preliminary data.</text>
</comment>
<gene>
    <name evidence="2" type="ORF">DPMN_094434</name>
</gene>
<sequence>MCGSQQAFVSLLYGEPEIYEEVRYWSRWRFFPTQPSGLFGCTPRYGYSGVYVPGKSLLMNLALGKGGLMHMCSLHRLVMDNSFHFKGFFMPPDRLIKGILFWACLSVCYCMCLSVIVCVCPKT</sequence>
<keyword evidence="1" id="KW-0472">Membrane</keyword>
<reference evidence="2" key="1">
    <citation type="journal article" date="2019" name="bioRxiv">
        <title>The Genome of the Zebra Mussel, Dreissena polymorpha: A Resource for Invasive Species Research.</title>
        <authorList>
            <person name="McCartney M.A."/>
            <person name="Auch B."/>
            <person name="Kono T."/>
            <person name="Mallez S."/>
            <person name="Zhang Y."/>
            <person name="Obille A."/>
            <person name="Becker A."/>
            <person name="Abrahante J.E."/>
            <person name="Garbe J."/>
            <person name="Badalamenti J.P."/>
            <person name="Herman A."/>
            <person name="Mangelson H."/>
            <person name="Liachko I."/>
            <person name="Sullivan S."/>
            <person name="Sone E.D."/>
            <person name="Koren S."/>
            <person name="Silverstein K.A.T."/>
            <person name="Beckman K.B."/>
            <person name="Gohl D.M."/>
        </authorList>
    </citation>
    <scope>NUCLEOTIDE SEQUENCE</scope>
    <source>
        <strain evidence="2">Duluth1</strain>
        <tissue evidence="2">Whole animal</tissue>
    </source>
</reference>
<reference evidence="2" key="2">
    <citation type="submission" date="2020-11" db="EMBL/GenBank/DDBJ databases">
        <authorList>
            <person name="McCartney M.A."/>
            <person name="Auch B."/>
            <person name="Kono T."/>
            <person name="Mallez S."/>
            <person name="Becker A."/>
            <person name="Gohl D.M."/>
            <person name="Silverstein K.A.T."/>
            <person name="Koren S."/>
            <person name="Bechman K.B."/>
            <person name="Herman A."/>
            <person name="Abrahante J.E."/>
            <person name="Garbe J."/>
        </authorList>
    </citation>
    <scope>NUCLEOTIDE SEQUENCE</scope>
    <source>
        <strain evidence="2">Duluth1</strain>
        <tissue evidence="2">Whole animal</tissue>
    </source>
</reference>